<dbReference type="Pfam" id="PF00589">
    <property type="entry name" value="Phage_integrase"/>
    <property type="match status" value="1"/>
</dbReference>
<dbReference type="InterPro" id="IPR004107">
    <property type="entry name" value="Integrase_SAM-like_N"/>
</dbReference>
<sequence>MTSSDTAGALVPLAEHITPAARPGAAPGPGLVDRIRAAWLLAQPSPHTREAYAEDFETWRGFLDGLDVDVLAARRTHADAWARVREASRDAPATLARRLAAVSSFYGYAATYVDEQGVGVDVTNPVALVRRPRRDAGSTTRALTAQEYARLLAAAADEPPVWGARDAAVVALLGLGGFRVSTLTGMGVSDLGVQGAHRTISYRVKGGRQKEAPLASVTLVYLQSHLDARRELGEFLPGEPLLLAGDGGRLDRHQVNRILVRCARRAGLADPGGVHAHVLRATYLTVGEEAGISLRDLQQGADHQDPRTTEGYIKRGRRLDQSPTYRLANHILGAE</sequence>
<proteinExistence type="predicted"/>
<dbReference type="PANTHER" id="PTHR30349">
    <property type="entry name" value="PHAGE INTEGRASE-RELATED"/>
    <property type="match status" value="1"/>
</dbReference>
<feature type="domain" description="Core-binding (CB)" evidence="6">
    <location>
        <begin position="30"/>
        <end position="110"/>
    </location>
</feature>
<dbReference type="PROSITE" id="PS51898">
    <property type="entry name" value="TYR_RECOMBINASE"/>
    <property type="match status" value="1"/>
</dbReference>
<dbReference type="PROSITE" id="PS51900">
    <property type="entry name" value="CB"/>
    <property type="match status" value="1"/>
</dbReference>
<protein>
    <submittedName>
        <fullName evidence="7">Tyrosine-type recombinase/integrase</fullName>
    </submittedName>
</protein>
<accession>A0ABU7KR94</accession>
<evidence type="ECO:0000313" key="7">
    <source>
        <dbReference type="EMBL" id="MEE2051815.1"/>
    </source>
</evidence>
<keyword evidence="3" id="KW-0233">DNA recombination</keyword>
<dbReference type="Proteomes" id="UP001348641">
    <property type="component" value="Unassembled WGS sequence"/>
</dbReference>
<dbReference type="Gene3D" id="1.10.150.130">
    <property type="match status" value="1"/>
</dbReference>
<name>A0ABU7KR94_9ACTN</name>
<organism evidence="7 8">
    <name type="scientific">Nocardiopsis tropica</name>
    <dbReference type="NCBI Taxonomy" id="109330"/>
    <lineage>
        <taxon>Bacteria</taxon>
        <taxon>Bacillati</taxon>
        <taxon>Actinomycetota</taxon>
        <taxon>Actinomycetes</taxon>
        <taxon>Streptosporangiales</taxon>
        <taxon>Nocardiopsidaceae</taxon>
        <taxon>Nocardiopsis</taxon>
    </lineage>
</organism>
<feature type="domain" description="Tyr recombinase" evidence="5">
    <location>
        <begin position="138"/>
        <end position="326"/>
    </location>
</feature>
<evidence type="ECO:0000313" key="8">
    <source>
        <dbReference type="Proteomes" id="UP001348641"/>
    </source>
</evidence>
<dbReference type="PANTHER" id="PTHR30349:SF81">
    <property type="entry name" value="TYROSINE RECOMBINASE XERC"/>
    <property type="match status" value="1"/>
</dbReference>
<evidence type="ECO:0000256" key="3">
    <source>
        <dbReference type="ARBA" id="ARBA00023172"/>
    </source>
</evidence>
<evidence type="ECO:0000259" key="6">
    <source>
        <dbReference type="PROSITE" id="PS51900"/>
    </source>
</evidence>
<gene>
    <name evidence="7" type="ORF">Q8A49_15040</name>
</gene>
<dbReference type="InterPro" id="IPR002104">
    <property type="entry name" value="Integrase_catalytic"/>
</dbReference>
<evidence type="ECO:0000256" key="4">
    <source>
        <dbReference type="PROSITE-ProRule" id="PRU01248"/>
    </source>
</evidence>
<comment type="caution">
    <text evidence="7">The sequence shown here is derived from an EMBL/GenBank/DDBJ whole genome shotgun (WGS) entry which is preliminary data.</text>
</comment>
<evidence type="ECO:0000256" key="1">
    <source>
        <dbReference type="ARBA" id="ARBA00022908"/>
    </source>
</evidence>
<dbReference type="EMBL" id="JAUUCC010000034">
    <property type="protein sequence ID" value="MEE2051815.1"/>
    <property type="molecule type" value="Genomic_DNA"/>
</dbReference>
<dbReference type="RefSeq" id="WP_330158879.1">
    <property type="nucleotide sequence ID" value="NZ_BAAAJA010000022.1"/>
</dbReference>
<dbReference type="InterPro" id="IPR010998">
    <property type="entry name" value="Integrase_recombinase_N"/>
</dbReference>
<keyword evidence="1" id="KW-0229">DNA integration</keyword>
<dbReference type="InterPro" id="IPR050090">
    <property type="entry name" value="Tyrosine_recombinase_XerCD"/>
</dbReference>
<dbReference type="InterPro" id="IPR013762">
    <property type="entry name" value="Integrase-like_cat_sf"/>
</dbReference>
<keyword evidence="2 4" id="KW-0238">DNA-binding</keyword>
<evidence type="ECO:0000259" key="5">
    <source>
        <dbReference type="PROSITE" id="PS51898"/>
    </source>
</evidence>
<dbReference type="InterPro" id="IPR044068">
    <property type="entry name" value="CB"/>
</dbReference>
<dbReference type="SUPFAM" id="SSF56349">
    <property type="entry name" value="DNA breaking-rejoining enzymes"/>
    <property type="match status" value="1"/>
</dbReference>
<evidence type="ECO:0000256" key="2">
    <source>
        <dbReference type="ARBA" id="ARBA00023125"/>
    </source>
</evidence>
<dbReference type="Gene3D" id="1.10.443.10">
    <property type="entry name" value="Intergrase catalytic core"/>
    <property type="match status" value="1"/>
</dbReference>
<reference evidence="7 8" key="1">
    <citation type="submission" date="2023-07" db="EMBL/GenBank/DDBJ databases">
        <authorList>
            <person name="Girao M."/>
            <person name="Carvalho M.F."/>
        </authorList>
    </citation>
    <scope>NUCLEOTIDE SEQUENCE [LARGE SCALE GENOMIC DNA]</scope>
    <source>
        <strain evidence="7 8">66/93</strain>
    </source>
</reference>
<dbReference type="InterPro" id="IPR011010">
    <property type="entry name" value="DNA_brk_join_enz"/>
</dbReference>
<dbReference type="Pfam" id="PF02899">
    <property type="entry name" value="Phage_int_SAM_1"/>
    <property type="match status" value="1"/>
</dbReference>